<keyword evidence="3" id="KW-1185">Reference proteome</keyword>
<gene>
    <name evidence="2" type="ORF">HJG63_011769</name>
</gene>
<dbReference type="EMBL" id="JACASE010000006">
    <property type="protein sequence ID" value="KAF6457249.1"/>
    <property type="molecule type" value="Genomic_DNA"/>
</dbReference>
<organism evidence="2 3">
    <name type="scientific">Rousettus aegyptiacus</name>
    <name type="common">Egyptian fruit bat</name>
    <name type="synonym">Pteropus aegyptiacus</name>
    <dbReference type="NCBI Taxonomy" id="9407"/>
    <lineage>
        <taxon>Eukaryota</taxon>
        <taxon>Metazoa</taxon>
        <taxon>Chordata</taxon>
        <taxon>Craniata</taxon>
        <taxon>Vertebrata</taxon>
        <taxon>Euteleostomi</taxon>
        <taxon>Mammalia</taxon>
        <taxon>Eutheria</taxon>
        <taxon>Laurasiatheria</taxon>
        <taxon>Chiroptera</taxon>
        <taxon>Yinpterochiroptera</taxon>
        <taxon>Pteropodoidea</taxon>
        <taxon>Pteropodidae</taxon>
        <taxon>Rousettinae</taxon>
        <taxon>Rousettus</taxon>
    </lineage>
</organism>
<feature type="region of interest" description="Disordered" evidence="1">
    <location>
        <begin position="43"/>
        <end position="63"/>
    </location>
</feature>
<name>A0A7J8GC54_ROUAE</name>
<accession>A0A7J8GC54</accession>
<sequence length="126" mass="13473">MTCMCDGPGPMAQTGLRIAEAPRAPGWASHSMVTRFFEGRHHTSRGYRIQGTPEASSKWTSRATRPGWPALLPELCGVPLSRAPPSPAFLSGVAGDFSSFPRPYLTLGSCLPRPSLLPLSAGPARR</sequence>
<dbReference type="AlphaFoldDB" id="A0A7J8GC54"/>
<protein>
    <submittedName>
        <fullName evidence="2">Uncharacterized protein</fullName>
    </submittedName>
</protein>
<comment type="caution">
    <text evidence="2">The sequence shown here is derived from an EMBL/GenBank/DDBJ whole genome shotgun (WGS) entry which is preliminary data.</text>
</comment>
<reference evidence="2 3" key="1">
    <citation type="journal article" date="2020" name="Nature">
        <title>Six reference-quality genomes reveal evolution of bat adaptations.</title>
        <authorList>
            <person name="Jebb D."/>
            <person name="Huang Z."/>
            <person name="Pippel M."/>
            <person name="Hughes G.M."/>
            <person name="Lavrichenko K."/>
            <person name="Devanna P."/>
            <person name="Winkler S."/>
            <person name="Jermiin L.S."/>
            <person name="Skirmuntt E.C."/>
            <person name="Katzourakis A."/>
            <person name="Burkitt-Gray L."/>
            <person name="Ray D.A."/>
            <person name="Sullivan K.A.M."/>
            <person name="Roscito J.G."/>
            <person name="Kirilenko B.M."/>
            <person name="Davalos L.M."/>
            <person name="Corthals A.P."/>
            <person name="Power M.L."/>
            <person name="Jones G."/>
            <person name="Ransome R.D."/>
            <person name="Dechmann D.K.N."/>
            <person name="Locatelli A.G."/>
            <person name="Puechmaille S.J."/>
            <person name="Fedrigo O."/>
            <person name="Jarvis E.D."/>
            <person name="Hiller M."/>
            <person name="Vernes S.C."/>
            <person name="Myers E.W."/>
            <person name="Teeling E.C."/>
        </authorList>
    </citation>
    <scope>NUCLEOTIDE SEQUENCE [LARGE SCALE GENOMIC DNA]</scope>
    <source>
        <strain evidence="2">MRouAeg1</strain>
        <tissue evidence="2">Muscle</tissue>
    </source>
</reference>
<evidence type="ECO:0000313" key="3">
    <source>
        <dbReference type="Proteomes" id="UP000593571"/>
    </source>
</evidence>
<feature type="compositionally biased region" description="Polar residues" evidence="1">
    <location>
        <begin position="53"/>
        <end position="63"/>
    </location>
</feature>
<dbReference type="Proteomes" id="UP000593571">
    <property type="component" value="Unassembled WGS sequence"/>
</dbReference>
<evidence type="ECO:0000256" key="1">
    <source>
        <dbReference type="SAM" id="MobiDB-lite"/>
    </source>
</evidence>
<proteinExistence type="predicted"/>
<evidence type="ECO:0000313" key="2">
    <source>
        <dbReference type="EMBL" id="KAF6457249.1"/>
    </source>
</evidence>